<feature type="transmembrane region" description="Helical" evidence="9">
    <location>
        <begin position="25"/>
        <end position="45"/>
    </location>
</feature>
<evidence type="ECO:0000256" key="5">
    <source>
        <dbReference type="ARBA" id="ARBA00022692"/>
    </source>
</evidence>
<dbReference type="RefSeq" id="WP_083412657.1">
    <property type="nucleotide sequence ID" value="NZ_LN832562.1"/>
</dbReference>
<dbReference type="AlphaFoldDB" id="A0A1I2ZSV8"/>
<protein>
    <submittedName>
        <fullName evidence="10">Xanthine permease</fullName>
    </submittedName>
</protein>
<comment type="similarity">
    <text evidence="2">Belongs to the nucleobase:cation symporter-2 (NCS2) (TC 2.A.40) family.</text>
</comment>
<organism evidence="10 11">
    <name type="scientific">Paracoccus aminovorans</name>
    <dbReference type="NCBI Taxonomy" id="34004"/>
    <lineage>
        <taxon>Bacteria</taxon>
        <taxon>Pseudomonadati</taxon>
        <taxon>Pseudomonadota</taxon>
        <taxon>Alphaproteobacteria</taxon>
        <taxon>Rhodobacterales</taxon>
        <taxon>Paracoccaceae</taxon>
        <taxon>Paracoccus</taxon>
    </lineage>
</organism>
<feature type="transmembrane region" description="Helical" evidence="9">
    <location>
        <begin position="347"/>
        <end position="368"/>
    </location>
</feature>
<evidence type="ECO:0000256" key="2">
    <source>
        <dbReference type="ARBA" id="ARBA00008821"/>
    </source>
</evidence>
<dbReference type="OrthoDB" id="9805749at2"/>
<evidence type="ECO:0000256" key="9">
    <source>
        <dbReference type="SAM" id="Phobius"/>
    </source>
</evidence>
<accession>A0A1I2ZSV8</accession>
<comment type="subcellular location">
    <subcellularLocation>
        <location evidence="1">Cell membrane</location>
        <topology evidence="1">Multi-pass membrane protein</topology>
    </subcellularLocation>
</comment>
<feature type="transmembrane region" description="Helical" evidence="9">
    <location>
        <begin position="131"/>
        <end position="153"/>
    </location>
</feature>
<feature type="transmembrane region" description="Helical" evidence="9">
    <location>
        <begin position="405"/>
        <end position="428"/>
    </location>
</feature>
<dbReference type="NCBIfam" id="NF037981">
    <property type="entry name" value="NCS2_1"/>
    <property type="match status" value="1"/>
</dbReference>
<evidence type="ECO:0000256" key="8">
    <source>
        <dbReference type="SAM" id="MobiDB-lite"/>
    </source>
</evidence>
<gene>
    <name evidence="10" type="ORF">SAMN04488021_11076</name>
</gene>
<keyword evidence="6 9" id="KW-1133">Transmembrane helix</keyword>
<evidence type="ECO:0000256" key="7">
    <source>
        <dbReference type="ARBA" id="ARBA00023136"/>
    </source>
</evidence>
<dbReference type="EMBL" id="FOPU01000010">
    <property type="protein sequence ID" value="SFH40923.1"/>
    <property type="molecule type" value="Genomic_DNA"/>
</dbReference>
<proteinExistence type="inferred from homology"/>
<dbReference type="NCBIfam" id="TIGR03173">
    <property type="entry name" value="pbuX"/>
    <property type="match status" value="1"/>
</dbReference>
<feature type="transmembrane region" description="Helical" evidence="9">
    <location>
        <begin position="380"/>
        <end position="399"/>
    </location>
</feature>
<evidence type="ECO:0000313" key="11">
    <source>
        <dbReference type="Proteomes" id="UP000183635"/>
    </source>
</evidence>
<dbReference type="GO" id="GO:0005886">
    <property type="term" value="C:plasma membrane"/>
    <property type="evidence" value="ECO:0007669"/>
    <property type="project" value="UniProtKB-SubCell"/>
</dbReference>
<dbReference type="STRING" id="34004.SAMN04488021_11076"/>
<keyword evidence="4" id="KW-1003">Cell membrane</keyword>
<feature type="transmembrane region" description="Helical" evidence="9">
    <location>
        <begin position="318"/>
        <end position="341"/>
    </location>
</feature>
<keyword evidence="11" id="KW-1185">Reference proteome</keyword>
<sequence length="464" mass="48541">MTRGIHPVDEVLPARPMLALALQHLAVSYVGSVAVPLIIAGALGFSQHETILLISATFFCSGVATLLQTIGFWRFGVRLPIMNGVAFSSVSAIIAIGTMPGVGIAGVCGAVMLGGVLIMLIAPIAGRLRRFFPPVVTGCIVTAIGVQLLPVAYQWAGGGHGNKNFGNPGYLAIALLVLITILLFNRYGGPLVRNLAVLGGLAVGALVAVLFGMGDLTPVREAPWLIAPRPFEFGLPTFAFLPFATIFIVMLVQTVESMGLFISIGDIVEREVTPEQVADGIRANGLASTVAGVFAGFPFIAHMENVGLVILSGVRSRWVVALCGLIFCIVAFFPKFGALLAAVPPPALGGAGIAMFGIVAAAGIQSLAKVDYANNRYNMLIVALTLAMAFIPILSPTLFEQLPTWTQSVLHSSVVVACVVSVVLNLVLNGTGGDCDDAHHPTPRDPGHKPDQAELGQLKMRPSV</sequence>
<dbReference type="PANTHER" id="PTHR42810">
    <property type="entry name" value="PURINE PERMEASE C1399.01C-RELATED"/>
    <property type="match status" value="1"/>
</dbReference>
<feature type="transmembrane region" description="Helical" evidence="9">
    <location>
        <begin position="191"/>
        <end position="213"/>
    </location>
</feature>
<evidence type="ECO:0000256" key="4">
    <source>
        <dbReference type="ARBA" id="ARBA00022475"/>
    </source>
</evidence>
<feature type="transmembrane region" description="Helical" evidence="9">
    <location>
        <begin position="233"/>
        <end position="252"/>
    </location>
</feature>
<evidence type="ECO:0000256" key="1">
    <source>
        <dbReference type="ARBA" id="ARBA00004651"/>
    </source>
</evidence>
<dbReference type="Proteomes" id="UP000183635">
    <property type="component" value="Unassembled WGS sequence"/>
</dbReference>
<reference evidence="10 11" key="1">
    <citation type="submission" date="2016-10" db="EMBL/GenBank/DDBJ databases">
        <authorList>
            <person name="de Groot N.N."/>
        </authorList>
    </citation>
    <scope>NUCLEOTIDE SEQUENCE [LARGE SCALE GENOMIC DNA]</scope>
    <source>
        <strain evidence="10 11">DSM 8537</strain>
    </source>
</reference>
<dbReference type="PANTHER" id="PTHR42810:SF4">
    <property type="entry name" value="URIC ACID TRANSPORTER UACT"/>
    <property type="match status" value="1"/>
</dbReference>
<keyword evidence="3" id="KW-0813">Transport</keyword>
<feature type="transmembrane region" description="Helical" evidence="9">
    <location>
        <begin position="104"/>
        <end position="124"/>
    </location>
</feature>
<evidence type="ECO:0000256" key="3">
    <source>
        <dbReference type="ARBA" id="ARBA00022448"/>
    </source>
</evidence>
<dbReference type="InterPro" id="IPR006042">
    <property type="entry name" value="Xan_ur_permease"/>
</dbReference>
<dbReference type="Pfam" id="PF00860">
    <property type="entry name" value="Xan_ur_permease"/>
    <property type="match status" value="1"/>
</dbReference>
<keyword evidence="5 9" id="KW-0812">Transmembrane</keyword>
<evidence type="ECO:0000256" key="6">
    <source>
        <dbReference type="ARBA" id="ARBA00022989"/>
    </source>
</evidence>
<feature type="transmembrane region" description="Helical" evidence="9">
    <location>
        <begin position="51"/>
        <end position="73"/>
    </location>
</feature>
<feature type="transmembrane region" description="Helical" evidence="9">
    <location>
        <begin position="80"/>
        <end position="98"/>
    </location>
</feature>
<feature type="transmembrane region" description="Helical" evidence="9">
    <location>
        <begin position="165"/>
        <end position="184"/>
    </location>
</feature>
<dbReference type="NCBIfam" id="TIGR00801">
    <property type="entry name" value="ncs2"/>
    <property type="match status" value="1"/>
</dbReference>
<evidence type="ECO:0000313" key="10">
    <source>
        <dbReference type="EMBL" id="SFH40923.1"/>
    </source>
</evidence>
<dbReference type="InterPro" id="IPR006043">
    <property type="entry name" value="NCS2"/>
</dbReference>
<name>A0A1I2ZSV8_9RHOB</name>
<dbReference type="InterPro" id="IPR017588">
    <property type="entry name" value="UacT-like"/>
</dbReference>
<keyword evidence="7 9" id="KW-0472">Membrane</keyword>
<feature type="region of interest" description="Disordered" evidence="8">
    <location>
        <begin position="437"/>
        <end position="464"/>
    </location>
</feature>
<dbReference type="GO" id="GO:0042907">
    <property type="term" value="F:xanthine transmembrane transporter activity"/>
    <property type="evidence" value="ECO:0007669"/>
    <property type="project" value="TreeGrafter"/>
</dbReference>
<feature type="compositionally biased region" description="Basic and acidic residues" evidence="8">
    <location>
        <begin position="437"/>
        <end position="452"/>
    </location>
</feature>